<dbReference type="InterPro" id="IPR013786">
    <property type="entry name" value="AcylCoA_DH/ox_N"/>
</dbReference>
<keyword evidence="2" id="KW-0285">Flavoprotein</keyword>
<evidence type="ECO:0000259" key="16">
    <source>
        <dbReference type="Pfam" id="PF08028"/>
    </source>
</evidence>
<dbReference type="InterPro" id="IPR006091">
    <property type="entry name" value="Acyl-CoA_Oxase/DH_mid-dom"/>
</dbReference>
<dbReference type="Pfam" id="PF08028">
    <property type="entry name" value="Acyl-CoA_dh_2"/>
    <property type="match status" value="1"/>
</dbReference>
<reference evidence="18" key="1">
    <citation type="journal article" date="2019" name="Int. J. Syst. Evol. Microbiol.">
        <title>The Global Catalogue of Microorganisms (GCM) 10K type strain sequencing project: providing services to taxonomists for standard genome sequencing and annotation.</title>
        <authorList>
            <consortium name="The Broad Institute Genomics Platform"/>
            <consortium name="The Broad Institute Genome Sequencing Center for Infectious Disease"/>
            <person name="Wu L."/>
            <person name="Ma J."/>
        </authorList>
    </citation>
    <scope>NUCLEOTIDE SEQUENCE [LARGE SCALE GENOMIC DNA]</scope>
    <source>
        <strain evidence="18">NBRC 102520</strain>
    </source>
</reference>
<keyword evidence="18" id="KW-1185">Reference proteome</keyword>
<dbReference type="Gene3D" id="2.40.110.10">
    <property type="entry name" value="Butyryl-CoA Dehydrogenase, subunit A, domain 2"/>
    <property type="match status" value="1"/>
</dbReference>
<evidence type="ECO:0000256" key="9">
    <source>
        <dbReference type="ARBA" id="ARBA00034328"/>
    </source>
</evidence>
<dbReference type="InterPro" id="IPR013107">
    <property type="entry name" value="Acyl-CoA_DH_C"/>
</dbReference>
<protein>
    <recommendedName>
        <fullName evidence="10">Dibenzothiophene monooxygenase</fullName>
        <ecNumber evidence="9">1.14.14.21</ecNumber>
    </recommendedName>
</protein>
<dbReference type="Proteomes" id="UP001156905">
    <property type="component" value="Unassembled WGS sequence"/>
</dbReference>
<evidence type="ECO:0000256" key="12">
    <source>
        <dbReference type="ARBA" id="ARBA00048445"/>
    </source>
</evidence>
<evidence type="ECO:0000256" key="6">
    <source>
        <dbReference type="ARBA" id="ARBA00023033"/>
    </source>
</evidence>
<comment type="caution">
    <text evidence="17">The sequence shown here is derived from an EMBL/GenBank/DDBJ whole genome shotgun (WGS) entry which is preliminary data.</text>
</comment>
<evidence type="ECO:0000259" key="14">
    <source>
        <dbReference type="Pfam" id="PF02770"/>
    </source>
</evidence>
<dbReference type="SUPFAM" id="SSF56645">
    <property type="entry name" value="Acyl-CoA dehydrogenase NM domain-like"/>
    <property type="match status" value="1"/>
</dbReference>
<evidence type="ECO:0000256" key="4">
    <source>
        <dbReference type="ARBA" id="ARBA00022741"/>
    </source>
</evidence>
<dbReference type="InterPro" id="IPR009100">
    <property type="entry name" value="AcylCoA_DH/oxidase_NM_dom_sf"/>
</dbReference>
<dbReference type="Gene3D" id="1.10.540.10">
    <property type="entry name" value="Acyl-CoA dehydrogenase/oxidase, N-terminal domain"/>
    <property type="match status" value="1"/>
</dbReference>
<dbReference type="Pfam" id="PF02770">
    <property type="entry name" value="Acyl-CoA_dh_M"/>
    <property type="match status" value="1"/>
</dbReference>
<evidence type="ECO:0000259" key="15">
    <source>
        <dbReference type="Pfam" id="PF02771"/>
    </source>
</evidence>
<keyword evidence="6 17" id="KW-0503">Monooxygenase</keyword>
<dbReference type="PANTHER" id="PTHR43884:SF12">
    <property type="entry name" value="ISOVALERYL-COA DEHYDROGENASE, MITOCHONDRIAL-RELATED"/>
    <property type="match status" value="1"/>
</dbReference>
<dbReference type="SUPFAM" id="SSF47203">
    <property type="entry name" value="Acyl-CoA dehydrogenase C-terminal domain-like"/>
    <property type="match status" value="1"/>
</dbReference>
<keyword evidence="3" id="KW-0288">FMN</keyword>
<comment type="catalytic activity">
    <reaction evidence="11">
        <text>dibenzothiophene + FMNH2 + O2 = dibenzothiophene 5-oxide + FMN + H2O + H(+)</text>
        <dbReference type="Rhea" id="RHEA:49076"/>
        <dbReference type="ChEBI" id="CHEBI:15377"/>
        <dbReference type="ChEBI" id="CHEBI:15378"/>
        <dbReference type="ChEBI" id="CHEBI:15379"/>
        <dbReference type="ChEBI" id="CHEBI:23681"/>
        <dbReference type="ChEBI" id="CHEBI:23683"/>
        <dbReference type="ChEBI" id="CHEBI:57618"/>
        <dbReference type="ChEBI" id="CHEBI:58210"/>
    </reaction>
</comment>
<dbReference type="EC" id="1.14.14.21" evidence="9"/>
<comment type="pathway">
    <text evidence="7">Sulfur metabolism; dibenzothiophene degradation.</text>
</comment>
<evidence type="ECO:0000256" key="13">
    <source>
        <dbReference type="ARBA" id="ARBA00049456"/>
    </source>
</evidence>
<keyword evidence="4" id="KW-0547">Nucleotide-binding</keyword>
<sequence length="349" mass="38003">MRRSGLLLLSVPCEYGGIGASWIDIFGAVRELAQVDSSLAHLFAFQHLQIGSILLYASPEQQASLLRGTVEQGWFWGNALNPRDLRTHLTADGAGFCLDGIKSFCSGARDSDRLLVSTQDARGGFHITALPTVREGITVLDDWDNMGQRQTDSGTVTFERVPVAQHEVLGPPGPFGTRASLRACLAQTVLGMIYLGIAQGAREQAIAFTREQSRPWPGSGVETALEDAFIQQHYGEFHVALAGAEALSERALARLQAAWDEGDKLGAEGRGEAAVAIATFKVAAVKAGLDIATRLFDVTGARATHARYGFDRYWRNLRTHSLHDPVDYKLKELGCFILTGRYPVHGFYS</sequence>
<keyword evidence="5" id="KW-0560">Oxidoreductase</keyword>
<evidence type="ECO:0000256" key="8">
    <source>
        <dbReference type="ARBA" id="ARBA00034317"/>
    </source>
</evidence>
<dbReference type="PIRSF" id="PIRSF016578">
    <property type="entry name" value="HsaA"/>
    <property type="match status" value="1"/>
</dbReference>
<dbReference type="Pfam" id="PF02771">
    <property type="entry name" value="Acyl-CoA_dh_N"/>
    <property type="match status" value="1"/>
</dbReference>
<evidence type="ECO:0000256" key="1">
    <source>
        <dbReference type="ARBA" id="ARBA00004496"/>
    </source>
</evidence>
<comment type="similarity">
    <text evidence="8">Belongs to the DszC flavin monooxygenase family.</text>
</comment>
<dbReference type="Gene3D" id="1.20.140.10">
    <property type="entry name" value="Butyryl-CoA Dehydrogenase, subunit A, domain 3"/>
    <property type="match status" value="1"/>
</dbReference>
<dbReference type="PANTHER" id="PTHR43884">
    <property type="entry name" value="ACYL-COA DEHYDROGENASE"/>
    <property type="match status" value="1"/>
</dbReference>
<dbReference type="GO" id="GO:0004497">
    <property type="term" value="F:monooxygenase activity"/>
    <property type="evidence" value="ECO:0007669"/>
    <property type="project" value="UniProtKB-KW"/>
</dbReference>
<accession>A0ABQ6B5M7</accession>
<evidence type="ECO:0000256" key="2">
    <source>
        <dbReference type="ARBA" id="ARBA00022630"/>
    </source>
</evidence>
<proteinExistence type="inferred from homology"/>
<evidence type="ECO:0000256" key="3">
    <source>
        <dbReference type="ARBA" id="ARBA00022643"/>
    </source>
</evidence>
<comment type="catalytic activity">
    <reaction evidence="13">
        <text>dibenzothiophene + 2 FMNH2 + 2 O2 = dibenzothiophene 5,5-dioxide + 2 FMN + 2 H2O + 2 H(+)</text>
        <dbReference type="Rhea" id="RHEA:49072"/>
        <dbReference type="ChEBI" id="CHEBI:15377"/>
        <dbReference type="ChEBI" id="CHEBI:15378"/>
        <dbReference type="ChEBI" id="CHEBI:15379"/>
        <dbReference type="ChEBI" id="CHEBI:23681"/>
        <dbReference type="ChEBI" id="CHEBI:57618"/>
        <dbReference type="ChEBI" id="CHEBI:58210"/>
        <dbReference type="ChEBI" id="CHEBI:90356"/>
        <dbReference type="EC" id="1.14.14.21"/>
    </reaction>
</comment>
<evidence type="ECO:0000256" key="10">
    <source>
        <dbReference type="ARBA" id="ARBA00034345"/>
    </source>
</evidence>
<name>A0ABQ6B5M7_9BRAD</name>
<comment type="subcellular location">
    <subcellularLocation>
        <location evidence="1">Cytoplasm</location>
    </subcellularLocation>
</comment>
<gene>
    <name evidence="17" type="ORF">GCM10007857_64530</name>
</gene>
<evidence type="ECO:0000256" key="5">
    <source>
        <dbReference type="ARBA" id="ARBA00023002"/>
    </source>
</evidence>
<evidence type="ECO:0000313" key="17">
    <source>
        <dbReference type="EMBL" id="GLR89739.1"/>
    </source>
</evidence>
<organism evidence="17 18">
    <name type="scientific">Bradyrhizobium iriomotense</name>
    <dbReference type="NCBI Taxonomy" id="441950"/>
    <lineage>
        <taxon>Bacteria</taxon>
        <taxon>Pseudomonadati</taxon>
        <taxon>Pseudomonadota</taxon>
        <taxon>Alphaproteobacteria</taxon>
        <taxon>Hyphomicrobiales</taxon>
        <taxon>Nitrobacteraceae</taxon>
        <taxon>Bradyrhizobium</taxon>
    </lineage>
</organism>
<evidence type="ECO:0000313" key="18">
    <source>
        <dbReference type="Proteomes" id="UP001156905"/>
    </source>
</evidence>
<evidence type="ECO:0000256" key="7">
    <source>
        <dbReference type="ARBA" id="ARBA00034307"/>
    </source>
</evidence>
<comment type="catalytic activity">
    <reaction evidence="12">
        <text>dibenzothiophene 5-oxide + FMNH2 + O2 = dibenzothiophene 5,5-dioxide + FMN + H2O + H(+)</text>
        <dbReference type="Rhea" id="RHEA:49080"/>
        <dbReference type="ChEBI" id="CHEBI:15377"/>
        <dbReference type="ChEBI" id="CHEBI:15378"/>
        <dbReference type="ChEBI" id="CHEBI:15379"/>
        <dbReference type="ChEBI" id="CHEBI:23683"/>
        <dbReference type="ChEBI" id="CHEBI:57618"/>
        <dbReference type="ChEBI" id="CHEBI:58210"/>
        <dbReference type="ChEBI" id="CHEBI:90356"/>
    </reaction>
</comment>
<dbReference type="InterPro" id="IPR046373">
    <property type="entry name" value="Acyl-CoA_Oxase/DH_mid-dom_sf"/>
</dbReference>
<feature type="domain" description="Acyl-CoA dehydrogenase/oxidase N-terminal" evidence="15">
    <location>
        <begin position="1"/>
        <end position="70"/>
    </location>
</feature>
<evidence type="ECO:0000256" key="11">
    <source>
        <dbReference type="ARBA" id="ARBA00047859"/>
    </source>
</evidence>
<dbReference type="InterPro" id="IPR036250">
    <property type="entry name" value="AcylCo_DH-like_C"/>
</dbReference>
<dbReference type="InterPro" id="IPR037069">
    <property type="entry name" value="AcylCoA_DH/ox_N_sf"/>
</dbReference>
<feature type="domain" description="Acyl-CoA oxidase/dehydrogenase middle" evidence="14">
    <location>
        <begin position="84"/>
        <end position="161"/>
    </location>
</feature>
<feature type="domain" description="Acyl-CoA dehydrogenase C-terminal" evidence="16">
    <location>
        <begin position="189"/>
        <end position="324"/>
    </location>
</feature>
<dbReference type="EMBL" id="BSOW01000028">
    <property type="protein sequence ID" value="GLR89739.1"/>
    <property type="molecule type" value="Genomic_DNA"/>
</dbReference>